<dbReference type="Gene3D" id="3.30.1540.10">
    <property type="entry name" value="formyl-coa transferase, domain 3"/>
    <property type="match status" value="1"/>
</dbReference>
<accession>A0ABS2P6W5</accession>
<sequence length="392" mass="43632">MEALLRGIKVLDLTRLLPGPYCTMFLSDHGADVIKVEEPTLGDYGRSTEPIVDGYSARHLSVNRNKRSLSLNLKSEEGKEIFLKLVQDADVVVESFRPGVMKKLGLSYEELTAYKEDLIVCSISGFGQDGPYVKRAGHDLNYIGYAGILGLMGEKGQTPPPPSVQVADLGGGSLMALSAILMALFSRERTGKGQYIDISMLDGALSWLSAIAGGHLEKGDLPQQGEFRLSGVKASYSVYETKDAKYMAVAPMEEKFWRRFCELIGREDLIEHLHDSLEGQKQMKEDLQQLFYTKTQKEWTDLLAHEETCVSPVNDIEEVLRDPQVEARNMIIETEHPELGTLKQLASPLKFSGADAQIEREAPTLGQHTDEILSELGYSKETIQHLRQTKLI</sequence>
<reference evidence="1 2" key="1">
    <citation type="submission" date="2021-01" db="EMBL/GenBank/DDBJ databases">
        <title>Genomic Encyclopedia of Type Strains, Phase IV (KMG-IV): sequencing the most valuable type-strain genomes for metagenomic binning, comparative biology and taxonomic classification.</title>
        <authorList>
            <person name="Goeker M."/>
        </authorList>
    </citation>
    <scope>NUCLEOTIDE SEQUENCE [LARGE SCALE GENOMIC DNA]</scope>
    <source>
        <strain evidence="1 2">DSM 25540</strain>
    </source>
</reference>
<evidence type="ECO:0000313" key="1">
    <source>
        <dbReference type="EMBL" id="MBM7631143.1"/>
    </source>
</evidence>
<dbReference type="InterPro" id="IPR023606">
    <property type="entry name" value="CoA-Trfase_III_dom_1_sf"/>
</dbReference>
<dbReference type="Pfam" id="PF02515">
    <property type="entry name" value="CoA_transf_3"/>
    <property type="match status" value="1"/>
</dbReference>
<name>A0ABS2P6W5_9BACL</name>
<dbReference type="PANTHER" id="PTHR48228:SF5">
    <property type="entry name" value="ALPHA-METHYLACYL-COA RACEMASE"/>
    <property type="match status" value="1"/>
</dbReference>
<dbReference type="PANTHER" id="PTHR48228">
    <property type="entry name" value="SUCCINYL-COA--D-CITRAMALATE COA-TRANSFERASE"/>
    <property type="match status" value="1"/>
</dbReference>
<organism evidence="1 2">
    <name type="scientific">Geomicrobium sediminis</name>
    <dbReference type="NCBI Taxonomy" id="1347788"/>
    <lineage>
        <taxon>Bacteria</taxon>
        <taxon>Bacillati</taxon>
        <taxon>Bacillota</taxon>
        <taxon>Bacilli</taxon>
        <taxon>Bacillales</taxon>
        <taxon>Geomicrobium</taxon>
    </lineage>
</organism>
<protein>
    <submittedName>
        <fullName evidence="1">Crotonobetainyl-CoA:carnitine CoA-transferase CaiB-like acyl-CoA transferase</fullName>
    </submittedName>
</protein>
<dbReference type="Gene3D" id="3.40.50.10540">
    <property type="entry name" value="Crotonobetainyl-coa:carnitine coa-transferase, domain 1"/>
    <property type="match status" value="1"/>
</dbReference>
<dbReference type="Proteomes" id="UP000741863">
    <property type="component" value="Unassembled WGS sequence"/>
</dbReference>
<dbReference type="SUPFAM" id="SSF89796">
    <property type="entry name" value="CoA-transferase family III (CaiB/BaiF)"/>
    <property type="match status" value="1"/>
</dbReference>
<dbReference type="InterPro" id="IPR003673">
    <property type="entry name" value="CoA-Trfase_fam_III"/>
</dbReference>
<dbReference type="InterPro" id="IPR044855">
    <property type="entry name" value="CoA-Trfase_III_dom3_sf"/>
</dbReference>
<dbReference type="RefSeq" id="WP_042360475.1">
    <property type="nucleotide sequence ID" value="NZ_JAFBEC010000001.1"/>
</dbReference>
<dbReference type="EMBL" id="JAFBEC010000001">
    <property type="protein sequence ID" value="MBM7631143.1"/>
    <property type="molecule type" value="Genomic_DNA"/>
</dbReference>
<comment type="caution">
    <text evidence="1">The sequence shown here is derived from an EMBL/GenBank/DDBJ whole genome shotgun (WGS) entry which is preliminary data.</text>
</comment>
<gene>
    <name evidence="1" type="ORF">JOD17_000234</name>
</gene>
<dbReference type="InterPro" id="IPR050509">
    <property type="entry name" value="CoA-transferase_III"/>
</dbReference>
<proteinExistence type="predicted"/>
<evidence type="ECO:0000313" key="2">
    <source>
        <dbReference type="Proteomes" id="UP000741863"/>
    </source>
</evidence>
<keyword evidence="2" id="KW-1185">Reference proteome</keyword>